<reference evidence="2" key="1">
    <citation type="journal article" date="2017" name="Proc. Natl. Acad. Sci. U.S.A.">
        <title>Simulation of Deepwater Horizon oil plume reveals substrate specialization within a complex community of hydrocarbon-degraders.</title>
        <authorList>
            <person name="Hu P."/>
            <person name="Dubinsky E.A."/>
            <person name="Probst A.J."/>
            <person name="Wang J."/>
            <person name="Sieber C.M.K."/>
            <person name="Tom L.M."/>
            <person name="Gardinali P."/>
            <person name="Banfield J.F."/>
            <person name="Atlas R.M."/>
            <person name="Andersen G.L."/>
        </authorList>
    </citation>
    <scope>NUCLEOTIDE SEQUENCE [LARGE SCALE GENOMIC DNA]</scope>
</reference>
<proteinExistence type="predicted"/>
<dbReference type="AlphaFoldDB" id="A0A1Y5FAQ3"/>
<sequence length="307" mass="35789">MKKKGSLLGILNQSLQLGGAVFEKFFNLTIDGVQDLLVSVIDYGADLSKVDRSKIIDFLQVINTKRTLACAVYPIAEIEKKIAEEPDKYQFKIDYVEQLERQSVLVMKLMEWMAFSPIERKAVERMFKNVQEVRDEVGLSQLHYDEIKFILASITKKLDIALNKRDEDEFKYILVDYLRCQIILGESDNINEYLEILESFDKSNFNMLKGRYLFSKGDAENAYTYLRIAHDNKVEYSEDLLAQCLDQLTKESKDKEKWIKIKRELFGGLFSDSNKEILKSLPFTFLQIKWQEIHKVYNNLKGKKNAS</sequence>
<protein>
    <submittedName>
        <fullName evidence="1">Uncharacterized protein</fullName>
    </submittedName>
</protein>
<evidence type="ECO:0000313" key="1">
    <source>
        <dbReference type="EMBL" id="OUR95714.1"/>
    </source>
</evidence>
<comment type="caution">
    <text evidence="1">The sequence shown here is derived from an EMBL/GenBank/DDBJ whole genome shotgun (WGS) entry which is preliminary data.</text>
</comment>
<dbReference type="EMBL" id="MAAO01000007">
    <property type="protein sequence ID" value="OUR95714.1"/>
    <property type="molecule type" value="Genomic_DNA"/>
</dbReference>
<evidence type="ECO:0000313" key="2">
    <source>
        <dbReference type="Proteomes" id="UP000196531"/>
    </source>
</evidence>
<name>A0A1Y5FAQ3_9BACT</name>
<gene>
    <name evidence="1" type="ORF">A9Q84_14530</name>
</gene>
<dbReference type="Proteomes" id="UP000196531">
    <property type="component" value="Unassembled WGS sequence"/>
</dbReference>
<accession>A0A1Y5FAQ3</accession>
<organism evidence="1 2">
    <name type="scientific">Halobacteriovorax marinus</name>
    <dbReference type="NCBI Taxonomy" id="97084"/>
    <lineage>
        <taxon>Bacteria</taxon>
        <taxon>Pseudomonadati</taxon>
        <taxon>Bdellovibrionota</taxon>
        <taxon>Bacteriovoracia</taxon>
        <taxon>Bacteriovoracales</taxon>
        <taxon>Halobacteriovoraceae</taxon>
        <taxon>Halobacteriovorax</taxon>
    </lineage>
</organism>